<evidence type="ECO:0000256" key="8">
    <source>
        <dbReference type="PIRSR" id="PIRSR000459-1"/>
    </source>
</evidence>
<dbReference type="GO" id="GO:0003810">
    <property type="term" value="F:protein-glutamine gamma-glutamyltransferase activity"/>
    <property type="evidence" value="ECO:0007669"/>
    <property type="project" value="UniProtKB-EC"/>
</dbReference>
<evidence type="ECO:0000256" key="3">
    <source>
        <dbReference type="ARBA" id="ARBA00022723"/>
    </source>
</evidence>
<proteinExistence type="evidence at transcript level"/>
<evidence type="ECO:0000256" key="5">
    <source>
        <dbReference type="ARBA" id="ARBA00023315"/>
    </source>
</evidence>
<reference evidence="11" key="1">
    <citation type="journal article" date="2001" name="Fish Shellfish Immunol.">
        <title>A transglutaminase involved in the coagulation system of the freshwater crayfish, Pacifastacus leniusculus. Tissue localisation and cDNA cloning.</title>
        <authorList>
            <person name="Wang R."/>
            <person name="Liang Z."/>
            <person name="Hal M."/>
            <person name="Soderhall K."/>
        </authorList>
    </citation>
    <scope>NUCLEOTIDE SEQUENCE</scope>
</reference>
<sequence length="766" mass="86012">MAVFERIENFFDNLSDRFRREFHDNRREEKALENEIEATHAETSNAEPVTKVKIVSVDFQAKLNAEKHHCEKYKLVDIKEGTPIIRRSGSFSIVVEFNKEIDLKKQEQLTLYFSFGAGPNAQAGTLATLTVTGKKLFDKHHENWDVRVVNQAGTKATIEIQVSSDAPVGVWSCSLEVRPKDETDASNRHLLRLDTLLYILFNPWNENDSTYMAEEERLEEYVLADVGKIWQGSYPTAKGRLWVFGQFDDVVLPACVLLMERSGLRPEARGDPIRVSRAISRIVNSNDDRGVVVGKWDGIYDDGTSPSGWTGSIKILEEYVRKNHPVKYGQCWVFAGVVNTVCRALGLPARVVTNLNSAHDTNVSLTIDEYFDIEGKEIKYRSDIINPGGLNDSIWNFHVWNDVWMTRPDLPDGYGGWQAIDATPQETSDGMFQCGPASLEAVRRGQMELKYDVPFVLAEVNADVVRWKEDKESQDGFKKLFADKSHVGRQVLTKKPGPVDSGRFYEKDKEECTKDYKPQEGSREERVTLHSAARRTRAARHAFRFPSEAVEDVDFSIQDVERVPIGDDFAITVKALNTSEAKRTVTIVMTAASHYYTGAKANDIARAEGSFVLQPKENKTLALPVTYKQYYHKLVEHAMIKLVAICTVEETSYAWFGDDRFEVLKPRIKVEILSTGVAGKPLPTKFSFTNPLPIPLTNSVLVVDGPGLTRPKKIPISDVGPKAEMVYDLNVYPLKEATCTLVASFNSTELLNLTGSAPVEIAPAES</sequence>
<dbReference type="Pfam" id="PF01841">
    <property type="entry name" value="Transglut_core"/>
    <property type="match status" value="1"/>
</dbReference>
<evidence type="ECO:0000256" key="2">
    <source>
        <dbReference type="ARBA" id="ARBA00022679"/>
    </source>
</evidence>
<dbReference type="SMR" id="Q964D3"/>
<protein>
    <recommendedName>
        <fullName evidence="6">protein-glutamine gamma-glutamyltransferase</fullName>
        <ecNumber evidence="6">2.3.2.13</ecNumber>
    </recommendedName>
</protein>
<dbReference type="Pfam" id="PF00868">
    <property type="entry name" value="Transglut_N"/>
    <property type="match status" value="1"/>
</dbReference>
<dbReference type="SMART" id="SM00460">
    <property type="entry name" value="TGc"/>
    <property type="match status" value="1"/>
</dbReference>
<feature type="domain" description="Transglutaminase-like" evidence="10">
    <location>
        <begin position="323"/>
        <end position="424"/>
    </location>
</feature>
<feature type="binding site" evidence="9">
    <location>
        <position position="461"/>
    </location>
    <ligand>
        <name>Ca(2+)</name>
        <dbReference type="ChEBI" id="CHEBI:29108"/>
    </ligand>
</feature>
<keyword evidence="3 9" id="KW-0479">Metal-binding</keyword>
<dbReference type="Pfam" id="PF00927">
    <property type="entry name" value="Transglut_C"/>
    <property type="match status" value="2"/>
</dbReference>
<name>Q964D3_PACLE</name>
<dbReference type="FunFam" id="3.90.260.10:FF:000001">
    <property type="entry name" value="Protein-glutamine gamma-glutamyltransferase 2"/>
    <property type="match status" value="1"/>
</dbReference>
<dbReference type="FunFam" id="2.60.40.10:FF:000171">
    <property type="entry name" value="protein-glutamine gamma-glutamyltransferase 6"/>
    <property type="match status" value="1"/>
</dbReference>
<dbReference type="InterPro" id="IPR050779">
    <property type="entry name" value="Transglutaminase"/>
</dbReference>
<evidence type="ECO:0000256" key="4">
    <source>
        <dbReference type="ARBA" id="ARBA00022837"/>
    </source>
</evidence>
<feature type="binding site" evidence="9">
    <location>
        <position position="520"/>
    </location>
    <ligand>
        <name>Ca(2+)</name>
        <dbReference type="ChEBI" id="CHEBI:29108"/>
    </ligand>
</feature>
<dbReference type="GO" id="GO:0046872">
    <property type="term" value="F:metal ion binding"/>
    <property type="evidence" value="ECO:0007669"/>
    <property type="project" value="UniProtKB-KW"/>
</dbReference>
<comment type="catalytic activity">
    <reaction evidence="7">
        <text>L-glutaminyl-[protein] + L-lysyl-[protein] = [protein]-L-lysyl-N(6)-5-L-glutamyl-[protein] + NH4(+)</text>
        <dbReference type="Rhea" id="RHEA:54816"/>
        <dbReference type="Rhea" id="RHEA-COMP:9752"/>
        <dbReference type="Rhea" id="RHEA-COMP:10207"/>
        <dbReference type="Rhea" id="RHEA-COMP:14005"/>
        <dbReference type="ChEBI" id="CHEBI:28938"/>
        <dbReference type="ChEBI" id="CHEBI:29969"/>
        <dbReference type="ChEBI" id="CHEBI:30011"/>
        <dbReference type="ChEBI" id="CHEBI:138370"/>
        <dbReference type="EC" id="2.3.2.13"/>
    </reaction>
</comment>
<dbReference type="EMBL" id="AF336805">
    <property type="protein sequence ID" value="AAK69205.1"/>
    <property type="molecule type" value="mRNA"/>
</dbReference>
<comment type="cofactor">
    <cofactor evidence="9">
        <name>Ca(2+)</name>
        <dbReference type="ChEBI" id="CHEBI:29108"/>
    </cofactor>
    <text evidence="9">Binds 1 Ca(2+) ion per subunit.</text>
</comment>
<evidence type="ECO:0000256" key="7">
    <source>
        <dbReference type="ARBA" id="ARBA00051843"/>
    </source>
</evidence>
<dbReference type="InterPro" id="IPR013808">
    <property type="entry name" value="Transglutaminase_AS"/>
</dbReference>
<evidence type="ECO:0000256" key="6">
    <source>
        <dbReference type="ARBA" id="ARBA00024222"/>
    </source>
</evidence>
<dbReference type="PROSITE" id="PS00547">
    <property type="entry name" value="TRANSGLUTAMINASES"/>
    <property type="match status" value="1"/>
</dbReference>
<dbReference type="InterPro" id="IPR036985">
    <property type="entry name" value="Transglutaminase-like_sf"/>
</dbReference>
<dbReference type="InterPro" id="IPR014756">
    <property type="entry name" value="Ig_E-set"/>
</dbReference>
<evidence type="ECO:0000256" key="9">
    <source>
        <dbReference type="PIRSR" id="PIRSR000459-2"/>
    </source>
</evidence>
<dbReference type="InterPro" id="IPR001102">
    <property type="entry name" value="Transglutaminase_N"/>
</dbReference>
<dbReference type="SUPFAM" id="SSF54001">
    <property type="entry name" value="Cysteine proteinases"/>
    <property type="match status" value="1"/>
</dbReference>
<dbReference type="PANTHER" id="PTHR11590">
    <property type="entry name" value="PROTEIN-GLUTAMINE GAMMA-GLUTAMYLTRANSFERASE"/>
    <property type="match status" value="1"/>
</dbReference>
<dbReference type="InterPro" id="IPR008958">
    <property type="entry name" value="Transglutaminase_C"/>
</dbReference>
<feature type="binding site" evidence="9">
    <location>
        <position position="463"/>
    </location>
    <ligand>
        <name>Ca(2+)</name>
        <dbReference type="ChEBI" id="CHEBI:29108"/>
    </ligand>
</feature>
<dbReference type="Gene3D" id="3.90.260.10">
    <property type="entry name" value="Transglutaminase-like"/>
    <property type="match status" value="1"/>
</dbReference>
<organism evidence="11">
    <name type="scientific">Pacifastacus leniusculus</name>
    <name type="common">Signal crayfish</name>
    <dbReference type="NCBI Taxonomy" id="6720"/>
    <lineage>
        <taxon>Eukaryota</taxon>
        <taxon>Metazoa</taxon>
        <taxon>Ecdysozoa</taxon>
        <taxon>Arthropoda</taxon>
        <taxon>Crustacea</taxon>
        <taxon>Multicrustacea</taxon>
        <taxon>Malacostraca</taxon>
        <taxon>Eumalacostraca</taxon>
        <taxon>Eucarida</taxon>
        <taxon>Decapoda</taxon>
        <taxon>Pleocyemata</taxon>
        <taxon>Astacidea</taxon>
        <taxon>Astacoidea</taxon>
        <taxon>Astacidae</taxon>
        <taxon>Pacifastacus</taxon>
    </lineage>
</organism>
<dbReference type="InterPro" id="IPR023608">
    <property type="entry name" value="Transglutaminase_animal"/>
</dbReference>
<dbReference type="SUPFAM" id="SSF81296">
    <property type="entry name" value="E set domains"/>
    <property type="match status" value="1"/>
</dbReference>
<evidence type="ECO:0000256" key="1">
    <source>
        <dbReference type="ARBA" id="ARBA00005968"/>
    </source>
</evidence>
<feature type="active site" evidence="8">
    <location>
        <position position="398"/>
    </location>
</feature>
<dbReference type="InterPro" id="IPR036238">
    <property type="entry name" value="Transglutaminase_C_sf"/>
</dbReference>
<keyword evidence="4 9" id="KW-0106">Calcium</keyword>
<accession>Q964D3</accession>
<dbReference type="PANTHER" id="PTHR11590:SF40">
    <property type="entry name" value="HEMOCYTE PROTEIN-GLUTAMINE GAMMA-GLUTAMYLTRANSFERASE-LIKE PROTEIN"/>
    <property type="match status" value="1"/>
</dbReference>
<evidence type="ECO:0000259" key="10">
    <source>
        <dbReference type="SMART" id="SM00460"/>
    </source>
</evidence>
<feature type="active site" evidence="8">
    <location>
        <position position="421"/>
    </location>
</feature>
<dbReference type="BRENDA" id="2.3.2.13">
    <property type="organism ID" value="4483"/>
</dbReference>
<dbReference type="InterPro" id="IPR038765">
    <property type="entry name" value="Papain-like_cys_pep_sf"/>
</dbReference>
<dbReference type="AlphaFoldDB" id="Q964D3"/>
<feature type="binding site" evidence="9">
    <location>
        <position position="525"/>
    </location>
    <ligand>
        <name>Ca(2+)</name>
        <dbReference type="ChEBI" id="CHEBI:29108"/>
    </ligand>
</feature>
<comment type="similarity">
    <text evidence="1">Belongs to the transglutaminase superfamily. Transglutaminase family.</text>
</comment>
<dbReference type="InterPro" id="IPR002931">
    <property type="entry name" value="Transglutaminase-like"/>
</dbReference>
<keyword evidence="5 11" id="KW-0012">Acyltransferase</keyword>
<dbReference type="Gene3D" id="2.60.40.10">
    <property type="entry name" value="Immunoglobulins"/>
    <property type="match status" value="3"/>
</dbReference>
<dbReference type="SUPFAM" id="SSF49309">
    <property type="entry name" value="Transglutaminase, two C-terminal domains"/>
    <property type="match status" value="2"/>
</dbReference>
<dbReference type="PIRSF" id="PIRSF000459">
    <property type="entry name" value="TGM_EBP42"/>
    <property type="match status" value="1"/>
</dbReference>
<dbReference type="EC" id="2.3.2.13" evidence="6"/>
<feature type="active site" evidence="8">
    <location>
        <position position="331"/>
    </location>
</feature>
<dbReference type="InterPro" id="IPR013783">
    <property type="entry name" value="Ig-like_fold"/>
</dbReference>
<keyword evidence="2 11" id="KW-0808">Transferase</keyword>
<evidence type="ECO:0000313" key="11">
    <source>
        <dbReference type="EMBL" id="AAK69205.1"/>
    </source>
</evidence>